<dbReference type="PROSITE" id="PS00062">
    <property type="entry name" value="ALDOKETO_REDUCTASE_2"/>
    <property type="match status" value="1"/>
</dbReference>
<keyword evidence="6" id="KW-1185">Reference proteome</keyword>
<protein>
    <submittedName>
        <fullName evidence="5">Aldo/keto reductase</fullName>
    </submittedName>
</protein>
<keyword evidence="2" id="KW-0521">NADP</keyword>
<proteinExistence type="inferred from homology"/>
<comment type="caution">
    <text evidence="5">The sequence shown here is derived from an EMBL/GenBank/DDBJ whole genome shotgun (WGS) entry which is preliminary data.</text>
</comment>
<evidence type="ECO:0000256" key="1">
    <source>
        <dbReference type="ARBA" id="ARBA00007905"/>
    </source>
</evidence>
<evidence type="ECO:0000259" key="4">
    <source>
        <dbReference type="Pfam" id="PF00248"/>
    </source>
</evidence>
<dbReference type="GO" id="GO:1990002">
    <property type="term" value="F:methylglyoxal reductase (NADPH) (acetol producing) activity"/>
    <property type="evidence" value="ECO:0007669"/>
    <property type="project" value="TreeGrafter"/>
</dbReference>
<keyword evidence="3" id="KW-0560">Oxidoreductase</keyword>
<name>A0A554NA01_9EURY</name>
<sequence>MGTVTVQGVELPRLGLGTWRLTGDDCREAVGTALELGYRHIDTAQVYRNERQVGDALAASDVPRDDVFLTTKLGPERSYDDVLRTTEESLARLGTDYLDLLLIHWPNGRPPGSPPTPFSSAPGHGETLRAMNELVDRGTVRHVGVSNFDIDLLDEARELSDAPVLTDQVQYHPFWDQRELLAYCRVHDVLLTAYSPLGHGGVLDDAVLERIGRRYGKTPAQVALRWLVQQDGVATIPKATSREHLEANMVVFDFELTEAEMREIRRPSKYETLKGFLKARVTG</sequence>
<gene>
    <name evidence="5" type="ORF">DP107_10845</name>
</gene>
<dbReference type="FunFam" id="3.20.20.100:FF:000002">
    <property type="entry name" value="2,5-diketo-D-gluconic acid reductase A"/>
    <property type="match status" value="1"/>
</dbReference>
<dbReference type="PANTHER" id="PTHR43827">
    <property type="entry name" value="2,5-DIKETO-D-GLUCONIC ACID REDUCTASE"/>
    <property type="match status" value="1"/>
</dbReference>
<dbReference type="PRINTS" id="PR00069">
    <property type="entry name" value="ALDKETRDTASE"/>
</dbReference>
<dbReference type="Pfam" id="PF00248">
    <property type="entry name" value="Aldo_ket_red"/>
    <property type="match status" value="1"/>
</dbReference>
<reference evidence="5 6" key="1">
    <citation type="submission" date="2018-06" db="EMBL/GenBank/DDBJ databases">
        <title>Natronomonas sp. F16-60 a new haloarchaeon isolated from a solar saltern of Isla Cristina, Huelva, Spain.</title>
        <authorList>
            <person name="Duran-Viseras A."/>
            <person name="Sanchez-Porro C."/>
            <person name="Ventosa A."/>
        </authorList>
    </citation>
    <scope>NUCLEOTIDE SEQUENCE [LARGE SCALE GENOMIC DNA]</scope>
    <source>
        <strain evidence="5 6">F16-60</strain>
    </source>
</reference>
<accession>A0A554NA01</accession>
<dbReference type="Gene3D" id="3.20.20.100">
    <property type="entry name" value="NADP-dependent oxidoreductase domain"/>
    <property type="match status" value="1"/>
</dbReference>
<dbReference type="InterPro" id="IPR036812">
    <property type="entry name" value="NAD(P)_OxRdtase_dom_sf"/>
</dbReference>
<organism evidence="5 6">
    <name type="scientific">Haloglomus irregulare</name>
    <dbReference type="NCBI Taxonomy" id="2234134"/>
    <lineage>
        <taxon>Archaea</taxon>
        <taxon>Methanobacteriati</taxon>
        <taxon>Methanobacteriota</taxon>
        <taxon>Stenosarchaea group</taxon>
        <taxon>Halobacteria</taxon>
        <taxon>Halobacteriales</taxon>
        <taxon>Natronomonadaceae</taxon>
        <taxon>Haloglomus</taxon>
    </lineage>
</organism>
<evidence type="ECO:0000313" key="5">
    <source>
        <dbReference type="EMBL" id="TSD13800.1"/>
    </source>
</evidence>
<comment type="similarity">
    <text evidence="1">Belongs to the aldo/keto reductase family.</text>
</comment>
<dbReference type="InterPro" id="IPR023210">
    <property type="entry name" value="NADP_OxRdtase_dom"/>
</dbReference>
<evidence type="ECO:0000256" key="3">
    <source>
        <dbReference type="ARBA" id="ARBA00023002"/>
    </source>
</evidence>
<evidence type="ECO:0000313" key="6">
    <source>
        <dbReference type="Proteomes" id="UP000319894"/>
    </source>
</evidence>
<feature type="domain" description="NADP-dependent oxidoreductase" evidence="4">
    <location>
        <begin position="13"/>
        <end position="265"/>
    </location>
</feature>
<dbReference type="SUPFAM" id="SSF51430">
    <property type="entry name" value="NAD(P)-linked oxidoreductase"/>
    <property type="match status" value="1"/>
</dbReference>
<dbReference type="EMBL" id="QMDX01000006">
    <property type="protein sequence ID" value="TSD13800.1"/>
    <property type="molecule type" value="Genomic_DNA"/>
</dbReference>
<dbReference type="InterPro" id="IPR020471">
    <property type="entry name" value="AKR"/>
</dbReference>
<dbReference type="AlphaFoldDB" id="A0A554NA01"/>
<dbReference type="OrthoDB" id="275427at2157"/>
<evidence type="ECO:0000256" key="2">
    <source>
        <dbReference type="ARBA" id="ARBA00022857"/>
    </source>
</evidence>
<dbReference type="InterPro" id="IPR018170">
    <property type="entry name" value="Aldo/ket_reductase_CS"/>
</dbReference>
<dbReference type="Proteomes" id="UP000319894">
    <property type="component" value="Unassembled WGS sequence"/>
</dbReference>
<dbReference type="PIRSF" id="PIRSF000097">
    <property type="entry name" value="AKR"/>
    <property type="match status" value="1"/>
</dbReference>
<dbReference type="GO" id="GO:0051596">
    <property type="term" value="P:methylglyoxal catabolic process"/>
    <property type="evidence" value="ECO:0007669"/>
    <property type="project" value="TreeGrafter"/>
</dbReference>
<dbReference type="PANTHER" id="PTHR43827:SF3">
    <property type="entry name" value="NADP-DEPENDENT OXIDOREDUCTASE DOMAIN-CONTAINING PROTEIN"/>
    <property type="match status" value="1"/>
</dbReference>
<dbReference type="InParanoid" id="A0A554NA01"/>
<dbReference type="PROSITE" id="PS00798">
    <property type="entry name" value="ALDOKETO_REDUCTASE_1"/>
    <property type="match status" value="1"/>
</dbReference>